<dbReference type="RefSeq" id="WP_283211842.1">
    <property type="nucleotide sequence ID" value="NZ_JASGBI010000001.1"/>
</dbReference>
<sequence>MRDWLLAGVLLVASPAWAADPINEAGPSREELAQMNAATRAWDRYAELSRRSNPAVVGVLADSSVRHFGFLRDLARFGSPEQLRRVPSPDRTVVYCLRATRSDAQLAAMDDNAVAALAFREGWAGVADDGDTPHLSHVTLISDTMAVGELGPPTGAQFQFGPDLVREKGQWKVVTQSLTLDEAQAVAQTAREAGMSETQMAQAIVAHMLGDEDAAAASLSVLDRPLRDDPALRTRLNESWPDYAAAYGHRVLAVGRKADDGDGFAQFVYGMLLYSGESPEFAKQDKSRGLAYLEKASENGNVQAAWAVASGLMTEQTTGAAALAERSRRALPHVRRAAEAGIPEAMAALGSFYFNGAGGIARDCRIAEEWQARAEDAGHRYARNDRVWSLAACPIGGQRDPARALQLAATMIEHADELAAAELDTVAAAYAANGRFAEATDFQKRAIMALAQDDDATRHRMQNRLQNYQSRRPWTQSYNAFELSE</sequence>
<name>A0ABT6XE04_9GAMM</name>
<reference evidence="2 3" key="1">
    <citation type="submission" date="2023-05" db="EMBL/GenBank/DDBJ databases">
        <title>Lysobacter sp. strain LF1 Genome sequencing and assembly.</title>
        <authorList>
            <person name="Jung Y."/>
        </authorList>
    </citation>
    <scope>NUCLEOTIDE SEQUENCE [LARGE SCALE GENOMIC DNA]</scope>
    <source>
        <strain evidence="2 3">LF1</strain>
    </source>
</reference>
<comment type="caution">
    <text evidence="2">The sequence shown here is derived from an EMBL/GenBank/DDBJ whole genome shotgun (WGS) entry which is preliminary data.</text>
</comment>
<protein>
    <submittedName>
        <fullName evidence="2">Tetratricopeptide repeat protein</fullName>
    </submittedName>
</protein>
<dbReference type="SMART" id="SM00671">
    <property type="entry name" value="SEL1"/>
    <property type="match status" value="2"/>
</dbReference>
<dbReference type="InterPro" id="IPR006597">
    <property type="entry name" value="Sel1-like"/>
</dbReference>
<dbReference type="InterPro" id="IPR011990">
    <property type="entry name" value="TPR-like_helical_dom_sf"/>
</dbReference>
<feature type="chain" id="PRO_5046823115" evidence="1">
    <location>
        <begin position="19"/>
        <end position="485"/>
    </location>
</feature>
<dbReference type="PANTHER" id="PTHR11102">
    <property type="entry name" value="SEL-1-LIKE PROTEIN"/>
    <property type="match status" value="1"/>
</dbReference>
<keyword evidence="3" id="KW-1185">Reference proteome</keyword>
<feature type="signal peptide" evidence="1">
    <location>
        <begin position="1"/>
        <end position="18"/>
    </location>
</feature>
<evidence type="ECO:0000313" key="2">
    <source>
        <dbReference type="EMBL" id="MDI9238377.1"/>
    </source>
</evidence>
<evidence type="ECO:0000313" key="3">
    <source>
        <dbReference type="Proteomes" id="UP001321580"/>
    </source>
</evidence>
<dbReference type="Gene3D" id="1.25.40.10">
    <property type="entry name" value="Tetratricopeptide repeat domain"/>
    <property type="match status" value="1"/>
</dbReference>
<dbReference type="Pfam" id="PF08238">
    <property type="entry name" value="Sel1"/>
    <property type="match status" value="2"/>
</dbReference>
<accession>A0ABT6XE04</accession>
<keyword evidence="1" id="KW-0732">Signal</keyword>
<dbReference type="SUPFAM" id="SSF81901">
    <property type="entry name" value="HCP-like"/>
    <property type="match status" value="1"/>
</dbReference>
<dbReference type="Proteomes" id="UP001321580">
    <property type="component" value="Unassembled WGS sequence"/>
</dbReference>
<dbReference type="PANTHER" id="PTHR11102:SF147">
    <property type="entry name" value="SEL1L ADAPTOR SUBUNIT OF ERAD E3 UBIQUITIN LIGASE"/>
    <property type="match status" value="1"/>
</dbReference>
<dbReference type="EMBL" id="JASGBI010000001">
    <property type="protein sequence ID" value="MDI9238377.1"/>
    <property type="molecule type" value="Genomic_DNA"/>
</dbReference>
<organism evidence="2 3">
    <name type="scientific">Lysobacter stagni</name>
    <dbReference type="NCBI Taxonomy" id="3045172"/>
    <lineage>
        <taxon>Bacteria</taxon>
        <taxon>Pseudomonadati</taxon>
        <taxon>Pseudomonadota</taxon>
        <taxon>Gammaproteobacteria</taxon>
        <taxon>Lysobacterales</taxon>
        <taxon>Lysobacteraceae</taxon>
        <taxon>Lysobacter</taxon>
    </lineage>
</organism>
<proteinExistence type="predicted"/>
<dbReference type="InterPro" id="IPR050767">
    <property type="entry name" value="Sel1_AlgK"/>
</dbReference>
<evidence type="ECO:0000256" key="1">
    <source>
        <dbReference type="SAM" id="SignalP"/>
    </source>
</evidence>
<gene>
    <name evidence="2" type="ORF">QLQ15_05555</name>
</gene>